<feature type="repeat" description="WD" evidence="14">
    <location>
        <begin position="355"/>
        <end position="384"/>
    </location>
</feature>
<keyword evidence="5" id="KW-0677">Repeat</keyword>
<comment type="caution">
    <text evidence="16">The sequence shown here is derived from an EMBL/GenBank/DDBJ whole genome shotgun (WGS) entry which is preliminary data.</text>
</comment>
<evidence type="ECO:0000256" key="12">
    <source>
        <dbReference type="ARBA" id="ARBA00023242"/>
    </source>
</evidence>
<evidence type="ECO:0000313" key="16">
    <source>
        <dbReference type="EMBL" id="KAK9176220.1"/>
    </source>
</evidence>
<dbReference type="GO" id="GO:0005634">
    <property type="term" value="C:nucleus"/>
    <property type="evidence" value="ECO:0007669"/>
    <property type="project" value="UniProtKB-SubCell"/>
</dbReference>
<dbReference type="PROSITE" id="PS50082">
    <property type="entry name" value="WD_REPEATS_2"/>
    <property type="match status" value="2"/>
</dbReference>
<evidence type="ECO:0000313" key="17">
    <source>
        <dbReference type="Proteomes" id="UP001428341"/>
    </source>
</evidence>
<gene>
    <name evidence="16" type="ORF">WN944_028234</name>
</gene>
<keyword evidence="11" id="KW-0234">DNA repair</keyword>
<dbReference type="PANTHER" id="PTHR15169:SF0">
    <property type="entry name" value="DNA DAMAGE-BINDING PROTEIN 2"/>
    <property type="match status" value="1"/>
</dbReference>
<dbReference type="SMART" id="SM00320">
    <property type="entry name" value="WD40"/>
    <property type="match status" value="5"/>
</dbReference>
<keyword evidence="6" id="KW-0227">DNA damage</keyword>
<sequence>MAPQTRRMAFPRVVIERDTDTEQSSSEDEEEDREEGPFSESEEEVTENGREEKIEEDLDAKRKGKAPITISLKKVCKVCKKPGHEAGFKGATYIDCPMKPCFLCKMPGHTTMSCPHRVATEYGVTPASHRNAGNPVEYVFERQLRPNMPYMKPAHVIPDQVNCAVIRYHSRRVTCLEFHPTNNHILLSGDKKGQVGVWDFYKVSEKIVYGNIHSCIVNNIRFNPTNDGTVYAASSDGTVSCTDLETGLALSLMNVNPNGWHGPRTWRMLYGMDINPEKGVVLVADNFGFLYLVDTRTNSRSGEPILIHRKGSKVVGLHCNPIQPELLLTCGNDHFARIWDIRRLEAGSSLCDLPHKRVVNSAYFSPSGSKILTTSQDNRLRIWDSIFGNLDSPSREIVHSHDFNRHLTPFRAEWDPKDPSESLAVIGRYISENYNGAALHPIDFIDITTGQLVAEVMDPNITTISPVNKLHPRDDVLASGSSRSIFIWRPKEKSELVEQKEEMKIIVCGKADKKQKHKFGDESEDSDDDTSKLKRKNVRLIMFMDMVSCVIECVILVGDCRFTPTVRYWWPISSFRIFKATLRKLESRNSAPSFQSSKLSGHGKMMRTRNEGQYRHFNSSKFPGQTLQDSSAYINTQRFHIKLSFGRERNS</sequence>
<keyword evidence="7" id="KW-0863">Zinc-finger</keyword>
<feature type="region of interest" description="Disordered" evidence="15">
    <location>
        <begin position="1"/>
        <end position="63"/>
    </location>
</feature>
<protein>
    <recommendedName>
        <fullName evidence="13">UV-damaged DNA-binding protein 2</fullName>
    </recommendedName>
</protein>
<reference evidence="16 17" key="1">
    <citation type="submission" date="2024-05" db="EMBL/GenBank/DDBJ databases">
        <title>Haplotype-resolved chromosome-level genome assembly of Huyou (Citrus changshanensis).</title>
        <authorList>
            <person name="Miao C."/>
            <person name="Chen W."/>
            <person name="Wu Y."/>
            <person name="Wang L."/>
            <person name="Zhao S."/>
            <person name="Grierson D."/>
            <person name="Xu C."/>
            <person name="Chen K."/>
        </authorList>
    </citation>
    <scope>NUCLEOTIDE SEQUENCE [LARGE SCALE GENOMIC DNA]</scope>
    <source>
        <strain evidence="16">01-14</strain>
        <tissue evidence="16">Leaf</tissue>
    </source>
</reference>
<keyword evidence="3 14" id="KW-0853">WD repeat</keyword>
<dbReference type="GO" id="GO:0009411">
    <property type="term" value="P:response to UV"/>
    <property type="evidence" value="ECO:0007669"/>
    <property type="project" value="TreeGrafter"/>
</dbReference>
<evidence type="ECO:0000256" key="14">
    <source>
        <dbReference type="PROSITE-ProRule" id="PRU00221"/>
    </source>
</evidence>
<evidence type="ECO:0000256" key="3">
    <source>
        <dbReference type="ARBA" id="ARBA00022574"/>
    </source>
</evidence>
<evidence type="ECO:0000256" key="2">
    <source>
        <dbReference type="ARBA" id="ARBA00005434"/>
    </source>
</evidence>
<comment type="similarity">
    <text evidence="2">Belongs to the WD repeat DDB2/WDR76 family.</text>
</comment>
<dbReference type="PROSITE" id="PS50294">
    <property type="entry name" value="WD_REPEATS_REGION"/>
    <property type="match status" value="2"/>
</dbReference>
<dbReference type="FunFam" id="2.130.10.10:FF:000408">
    <property type="entry name" value="protein DAMAGED DNA-BINDING 2"/>
    <property type="match status" value="1"/>
</dbReference>
<dbReference type="Pfam" id="PF00400">
    <property type="entry name" value="WD40"/>
    <property type="match status" value="2"/>
</dbReference>
<dbReference type="SUPFAM" id="SSF50978">
    <property type="entry name" value="WD40 repeat-like"/>
    <property type="match status" value="1"/>
</dbReference>
<evidence type="ECO:0000256" key="9">
    <source>
        <dbReference type="ARBA" id="ARBA00022833"/>
    </source>
</evidence>
<dbReference type="PANTHER" id="PTHR15169">
    <property type="entry name" value="DAMAGE-SPECIFIC DNA BINDING PROTEIN 2"/>
    <property type="match status" value="1"/>
</dbReference>
<evidence type="ECO:0000256" key="15">
    <source>
        <dbReference type="SAM" id="MobiDB-lite"/>
    </source>
</evidence>
<comment type="subcellular location">
    <subcellularLocation>
        <location evidence="1">Nucleus</location>
    </subcellularLocation>
</comment>
<dbReference type="InterPro" id="IPR033312">
    <property type="entry name" value="DDB2"/>
</dbReference>
<dbReference type="GO" id="GO:0006281">
    <property type="term" value="P:DNA repair"/>
    <property type="evidence" value="ECO:0007669"/>
    <property type="project" value="UniProtKB-KW"/>
</dbReference>
<evidence type="ECO:0000256" key="1">
    <source>
        <dbReference type="ARBA" id="ARBA00004123"/>
    </source>
</evidence>
<keyword evidence="12" id="KW-0539">Nucleus</keyword>
<accession>A0AAP0LJZ0</accession>
<dbReference type="GO" id="GO:0080008">
    <property type="term" value="C:Cul4-RING E3 ubiquitin ligase complex"/>
    <property type="evidence" value="ECO:0007669"/>
    <property type="project" value="InterPro"/>
</dbReference>
<evidence type="ECO:0000256" key="6">
    <source>
        <dbReference type="ARBA" id="ARBA00022763"/>
    </source>
</evidence>
<evidence type="ECO:0000256" key="4">
    <source>
        <dbReference type="ARBA" id="ARBA00022723"/>
    </source>
</evidence>
<evidence type="ECO:0000256" key="10">
    <source>
        <dbReference type="ARBA" id="ARBA00023125"/>
    </source>
</evidence>
<organism evidence="16 17">
    <name type="scientific">Citrus x changshan-huyou</name>
    <dbReference type="NCBI Taxonomy" id="2935761"/>
    <lineage>
        <taxon>Eukaryota</taxon>
        <taxon>Viridiplantae</taxon>
        <taxon>Streptophyta</taxon>
        <taxon>Embryophyta</taxon>
        <taxon>Tracheophyta</taxon>
        <taxon>Spermatophyta</taxon>
        <taxon>Magnoliopsida</taxon>
        <taxon>eudicotyledons</taxon>
        <taxon>Gunneridae</taxon>
        <taxon>Pentapetalae</taxon>
        <taxon>rosids</taxon>
        <taxon>malvids</taxon>
        <taxon>Sapindales</taxon>
        <taxon>Rutaceae</taxon>
        <taxon>Aurantioideae</taxon>
        <taxon>Citrus</taxon>
    </lineage>
</organism>
<evidence type="ECO:0000256" key="7">
    <source>
        <dbReference type="ARBA" id="ARBA00022771"/>
    </source>
</evidence>
<dbReference type="Gene3D" id="2.130.10.10">
    <property type="entry name" value="YVTN repeat-like/Quinoprotein amine dehydrogenase"/>
    <property type="match status" value="1"/>
</dbReference>
<proteinExistence type="inferred from homology"/>
<dbReference type="InterPro" id="IPR001680">
    <property type="entry name" value="WD40_rpt"/>
</dbReference>
<dbReference type="Gene3D" id="4.10.60.10">
    <property type="entry name" value="Zinc finger, CCHC-type"/>
    <property type="match status" value="1"/>
</dbReference>
<keyword evidence="17" id="KW-1185">Reference proteome</keyword>
<evidence type="ECO:0000256" key="8">
    <source>
        <dbReference type="ARBA" id="ARBA00022786"/>
    </source>
</evidence>
<name>A0AAP0LJZ0_9ROSI</name>
<evidence type="ECO:0000256" key="11">
    <source>
        <dbReference type="ARBA" id="ARBA00023204"/>
    </source>
</evidence>
<feature type="compositionally biased region" description="Acidic residues" evidence="15">
    <location>
        <begin position="21"/>
        <end position="34"/>
    </location>
</feature>
<keyword evidence="10" id="KW-0238">DNA-binding</keyword>
<dbReference type="InterPro" id="IPR036322">
    <property type="entry name" value="WD40_repeat_dom_sf"/>
</dbReference>
<evidence type="ECO:0000256" key="13">
    <source>
        <dbReference type="ARBA" id="ARBA00079162"/>
    </source>
</evidence>
<keyword evidence="9" id="KW-0862">Zinc</keyword>
<dbReference type="AlphaFoldDB" id="A0AAP0LJZ0"/>
<dbReference type="GO" id="GO:0003684">
    <property type="term" value="F:damaged DNA binding"/>
    <property type="evidence" value="ECO:0007669"/>
    <property type="project" value="InterPro"/>
</dbReference>
<feature type="repeat" description="WD" evidence="14">
    <location>
        <begin position="166"/>
        <end position="199"/>
    </location>
</feature>
<keyword evidence="4" id="KW-0479">Metal-binding</keyword>
<dbReference type="Proteomes" id="UP001428341">
    <property type="component" value="Unassembled WGS sequence"/>
</dbReference>
<keyword evidence="8" id="KW-0833">Ubl conjugation pathway</keyword>
<dbReference type="GO" id="GO:0008270">
    <property type="term" value="F:zinc ion binding"/>
    <property type="evidence" value="ECO:0007669"/>
    <property type="project" value="UniProtKB-KW"/>
</dbReference>
<dbReference type="EMBL" id="JBCGBO010000025">
    <property type="protein sequence ID" value="KAK9176220.1"/>
    <property type="molecule type" value="Genomic_DNA"/>
</dbReference>
<evidence type="ECO:0000256" key="5">
    <source>
        <dbReference type="ARBA" id="ARBA00022737"/>
    </source>
</evidence>
<dbReference type="InterPro" id="IPR015943">
    <property type="entry name" value="WD40/YVTN_repeat-like_dom_sf"/>
</dbReference>